<dbReference type="GO" id="GO:0016020">
    <property type="term" value="C:membrane"/>
    <property type="evidence" value="ECO:0007669"/>
    <property type="project" value="UniProtKB-SubCell"/>
</dbReference>
<dbReference type="PANTHER" id="PTHR39188:SF3">
    <property type="entry name" value="STAGE IV SPORULATION PROTEIN FB"/>
    <property type="match status" value="1"/>
</dbReference>
<dbReference type="Pfam" id="PF02163">
    <property type="entry name" value="Peptidase_M50"/>
    <property type="match status" value="1"/>
</dbReference>
<dbReference type="PANTHER" id="PTHR39188">
    <property type="entry name" value="MEMBRANE-ASSOCIATED ZINC METALLOPROTEASE M50B"/>
    <property type="match status" value="1"/>
</dbReference>
<feature type="transmembrane region" description="Helical" evidence="12">
    <location>
        <begin position="60"/>
        <end position="82"/>
    </location>
</feature>
<protein>
    <submittedName>
        <fullName evidence="14">Zn-dependent protease</fullName>
    </submittedName>
</protein>
<keyword evidence="11 12" id="KW-0472">Membrane</keyword>
<evidence type="ECO:0000256" key="12">
    <source>
        <dbReference type="SAM" id="Phobius"/>
    </source>
</evidence>
<evidence type="ECO:0000256" key="7">
    <source>
        <dbReference type="ARBA" id="ARBA00022801"/>
    </source>
</evidence>
<keyword evidence="9 12" id="KW-1133">Transmembrane helix</keyword>
<gene>
    <name evidence="14" type="ORF">ATL31_0113</name>
</gene>
<evidence type="ECO:0000256" key="2">
    <source>
        <dbReference type="ARBA" id="ARBA00004141"/>
    </source>
</evidence>
<evidence type="ECO:0000256" key="8">
    <source>
        <dbReference type="ARBA" id="ARBA00022833"/>
    </source>
</evidence>
<dbReference type="GO" id="GO:0008237">
    <property type="term" value="F:metallopeptidase activity"/>
    <property type="evidence" value="ECO:0007669"/>
    <property type="project" value="UniProtKB-KW"/>
</dbReference>
<keyword evidence="4 14" id="KW-0645">Protease</keyword>
<comment type="subcellular location">
    <subcellularLocation>
        <location evidence="2">Membrane</location>
        <topology evidence="2">Multi-pass membrane protein</topology>
    </subcellularLocation>
</comment>
<sequence>MSTSPPAPRGALRIGSVARVPIYLDRTWLILAVFIAVTGYQSASGSLSADEYGRGFEVAYAAWLVVAIFVAVVGHEVGHAVVARIVGFRVHRIVATVWGGHTAYDGSTATPGRTAVVALSGPAVNGAFAALGGVASATFPGVAGTFAYSFAFLNGLLALFNLLPGLPLDGGAAVQSLVWGVTRRRDLGLLVAGWMGRVVAVGIVLWFLVLPFTHGERPDLVNLVVSLVMAWVLWSGASAAIRRAPVERIVDQVRVGEAAEPAVVLPRDTPVSVARDHPDLVVCLDEHERPTLVLLHSAADDAAPSTPIGAVVARIPDGNVVEAGPDDGLAPVLLAMSAGGTPVVVLTRAGAVWGIASAATVDAAARRVRARS</sequence>
<evidence type="ECO:0000256" key="6">
    <source>
        <dbReference type="ARBA" id="ARBA00022723"/>
    </source>
</evidence>
<evidence type="ECO:0000259" key="13">
    <source>
        <dbReference type="Pfam" id="PF02163"/>
    </source>
</evidence>
<feature type="transmembrane region" description="Helical" evidence="12">
    <location>
        <begin position="116"/>
        <end position="139"/>
    </location>
</feature>
<organism evidence="14 15">
    <name type="scientific">Phycicoccus duodecadis</name>
    <dbReference type="NCBI Taxonomy" id="173053"/>
    <lineage>
        <taxon>Bacteria</taxon>
        <taxon>Bacillati</taxon>
        <taxon>Actinomycetota</taxon>
        <taxon>Actinomycetes</taxon>
        <taxon>Micrococcales</taxon>
        <taxon>Intrasporangiaceae</taxon>
        <taxon>Phycicoccus</taxon>
    </lineage>
</organism>
<comment type="similarity">
    <text evidence="3">Belongs to the peptidase M50B family.</text>
</comment>
<feature type="domain" description="Peptidase M50" evidence="13">
    <location>
        <begin position="145"/>
        <end position="184"/>
    </location>
</feature>
<proteinExistence type="inferred from homology"/>
<feature type="transmembrane region" description="Helical" evidence="12">
    <location>
        <begin position="220"/>
        <end position="241"/>
    </location>
</feature>
<dbReference type="Proteomes" id="UP000233781">
    <property type="component" value="Unassembled WGS sequence"/>
</dbReference>
<evidence type="ECO:0000256" key="4">
    <source>
        <dbReference type="ARBA" id="ARBA00022670"/>
    </source>
</evidence>
<evidence type="ECO:0000256" key="11">
    <source>
        <dbReference type="ARBA" id="ARBA00023136"/>
    </source>
</evidence>
<keyword evidence="15" id="KW-1185">Reference proteome</keyword>
<feature type="transmembrane region" description="Helical" evidence="12">
    <location>
        <begin position="20"/>
        <end position="40"/>
    </location>
</feature>
<comment type="caution">
    <text evidence="14">The sequence shown here is derived from an EMBL/GenBank/DDBJ whole genome shotgun (WGS) entry which is preliminary data.</text>
</comment>
<evidence type="ECO:0000313" key="14">
    <source>
        <dbReference type="EMBL" id="PKW25325.1"/>
    </source>
</evidence>
<dbReference type="EMBL" id="PJNE01000001">
    <property type="protein sequence ID" value="PKW25325.1"/>
    <property type="molecule type" value="Genomic_DNA"/>
</dbReference>
<keyword evidence="5 12" id="KW-0812">Transmembrane</keyword>
<evidence type="ECO:0000256" key="1">
    <source>
        <dbReference type="ARBA" id="ARBA00001947"/>
    </source>
</evidence>
<keyword evidence="10" id="KW-0482">Metalloprotease</keyword>
<keyword evidence="8" id="KW-0862">Zinc</keyword>
<evidence type="ECO:0000313" key="15">
    <source>
        <dbReference type="Proteomes" id="UP000233781"/>
    </source>
</evidence>
<comment type="cofactor">
    <cofactor evidence="1">
        <name>Zn(2+)</name>
        <dbReference type="ChEBI" id="CHEBI:29105"/>
    </cofactor>
</comment>
<evidence type="ECO:0000256" key="10">
    <source>
        <dbReference type="ARBA" id="ARBA00023049"/>
    </source>
</evidence>
<keyword evidence="6" id="KW-0479">Metal-binding</keyword>
<dbReference type="GO" id="GO:0006508">
    <property type="term" value="P:proteolysis"/>
    <property type="evidence" value="ECO:0007669"/>
    <property type="project" value="UniProtKB-KW"/>
</dbReference>
<dbReference type="OrthoDB" id="9781963at2"/>
<dbReference type="GO" id="GO:0046872">
    <property type="term" value="F:metal ion binding"/>
    <property type="evidence" value="ECO:0007669"/>
    <property type="project" value="UniProtKB-KW"/>
</dbReference>
<keyword evidence="7" id="KW-0378">Hydrolase</keyword>
<feature type="transmembrane region" description="Helical" evidence="12">
    <location>
        <begin position="145"/>
        <end position="166"/>
    </location>
</feature>
<name>A0A2N3YEQ1_9MICO</name>
<dbReference type="InterPro" id="IPR008915">
    <property type="entry name" value="Peptidase_M50"/>
</dbReference>
<reference evidence="14 15" key="1">
    <citation type="submission" date="2017-12" db="EMBL/GenBank/DDBJ databases">
        <title>Sequencing the genomes of 1000 Actinobacteria strains.</title>
        <authorList>
            <person name="Klenk H.-P."/>
        </authorList>
    </citation>
    <scope>NUCLEOTIDE SEQUENCE [LARGE SCALE GENOMIC DNA]</scope>
    <source>
        <strain evidence="14 15">DSM 12806</strain>
    </source>
</reference>
<dbReference type="RefSeq" id="WP_101394057.1">
    <property type="nucleotide sequence ID" value="NZ_PJNE01000001.1"/>
</dbReference>
<evidence type="ECO:0000256" key="9">
    <source>
        <dbReference type="ARBA" id="ARBA00022989"/>
    </source>
</evidence>
<evidence type="ECO:0000256" key="3">
    <source>
        <dbReference type="ARBA" id="ARBA00007931"/>
    </source>
</evidence>
<evidence type="ECO:0000256" key="5">
    <source>
        <dbReference type="ARBA" id="ARBA00022692"/>
    </source>
</evidence>
<feature type="transmembrane region" description="Helical" evidence="12">
    <location>
        <begin position="187"/>
        <end position="208"/>
    </location>
</feature>
<accession>A0A2N3YEQ1</accession>
<dbReference type="AlphaFoldDB" id="A0A2N3YEQ1"/>